<keyword evidence="4" id="KW-0378">Hydrolase</keyword>
<dbReference type="InterPro" id="IPR001261">
    <property type="entry name" value="ArgE/DapE_CS"/>
</dbReference>
<feature type="chain" id="PRO_5042295564" evidence="6">
    <location>
        <begin position="23"/>
        <end position="465"/>
    </location>
</feature>
<dbReference type="GO" id="GO:0008233">
    <property type="term" value="F:peptidase activity"/>
    <property type="evidence" value="ECO:0007669"/>
    <property type="project" value="UniProtKB-KW"/>
</dbReference>
<dbReference type="Gene3D" id="3.40.630.10">
    <property type="entry name" value="Zn peptidases"/>
    <property type="match status" value="1"/>
</dbReference>
<evidence type="ECO:0000256" key="1">
    <source>
        <dbReference type="ARBA" id="ARBA00006247"/>
    </source>
</evidence>
<evidence type="ECO:0000313" key="8">
    <source>
        <dbReference type="EMBL" id="WCL55026.1"/>
    </source>
</evidence>
<dbReference type="NCBIfam" id="NF006596">
    <property type="entry name" value="PRK09133.1"/>
    <property type="match status" value="1"/>
</dbReference>
<evidence type="ECO:0000256" key="2">
    <source>
        <dbReference type="ARBA" id="ARBA00022670"/>
    </source>
</evidence>
<dbReference type="Proteomes" id="UP001217500">
    <property type="component" value="Chromosome"/>
</dbReference>
<keyword evidence="5" id="KW-0862">Zinc</keyword>
<evidence type="ECO:0000259" key="7">
    <source>
        <dbReference type="Pfam" id="PF07687"/>
    </source>
</evidence>
<accession>A0AAE9XU70</accession>
<comment type="similarity">
    <text evidence="1">Belongs to the peptidase M20A family.</text>
</comment>
<evidence type="ECO:0000256" key="3">
    <source>
        <dbReference type="ARBA" id="ARBA00022723"/>
    </source>
</evidence>
<dbReference type="AlphaFoldDB" id="A0AAE9XU70"/>
<dbReference type="SUPFAM" id="SSF55031">
    <property type="entry name" value="Bacterial exopeptidase dimerisation domain"/>
    <property type="match status" value="1"/>
</dbReference>
<dbReference type="GO" id="GO:0046872">
    <property type="term" value="F:metal ion binding"/>
    <property type="evidence" value="ECO:0007669"/>
    <property type="project" value="UniProtKB-KW"/>
</dbReference>
<reference evidence="8" key="1">
    <citation type="submission" date="2023-01" db="EMBL/GenBank/DDBJ databases">
        <title>The genome sequence of Kordiimonadaceae bacterium 6D33.</title>
        <authorList>
            <person name="Liu Y."/>
        </authorList>
    </citation>
    <scope>NUCLEOTIDE SEQUENCE</scope>
    <source>
        <strain evidence="8">6D33</strain>
    </source>
</reference>
<proteinExistence type="inferred from homology"/>
<gene>
    <name evidence="8" type="ORF">PH603_04540</name>
</gene>
<dbReference type="PROSITE" id="PS00758">
    <property type="entry name" value="ARGE_DAPE_CPG2_1"/>
    <property type="match status" value="1"/>
</dbReference>
<dbReference type="Pfam" id="PF01546">
    <property type="entry name" value="Peptidase_M20"/>
    <property type="match status" value="1"/>
</dbReference>
<name>A0AAE9XU70_9PROT</name>
<dbReference type="SUPFAM" id="SSF53187">
    <property type="entry name" value="Zn-dependent exopeptidases"/>
    <property type="match status" value="1"/>
</dbReference>
<dbReference type="Gene3D" id="3.30.70.360">
    <property type="match status" value="1"/>
</dbReference>
<evidence type="ECO:0000256" key="5">
    <source>
        <dbReference type="ARBA" id="ARBA00022833"/>
    </source>
</evidence>
<evidence type="ECO:0000313" key="9">
    <source>
        <dbReference type="Proteomes" id="UP001217500"/>
    </source>
</evidence>
<dbReference type="RefSeq" id="WP_289504778.1">
    <property type="nucleotide sequence ID" value="NZ_CP116805.1"/>
</dbReference>
<evidence type="ECO:0000256" key="6">
    <source>
        <dbReference type="SAM" id="SignalP"/>
    </source>
</evidence>
<dbReference type="InterPro" id="IPR036264">
    <property type="entry name" value="Bact_exopeptidase_dim_dom"/>
</dbReference>
<dbReference type="Gene3D" id="1.10.150.900">
    <property type="match status" value="1"/>
</dbReference>
<dbReference type="InterPro" id="IPR002933">
    <property type="entry name" value="Peptidase_M20"/>
</dbReference>
<evidence type="ECO:0000256" key="4">
    <source>
        <dbReference type="ARBA" id="ARBA00022801"/>
    </source>
</evidence>
<keyword evidence="3" id="KW-0479">Metal-binding</keyword>
<dbReference type="PANTHER" id="PTHR45962">
    <property type="entry name" value="N-FATTY-ACYL-AMINO ACID SYNTHASE/HYDROLASE PM20D1"/>
    <property type="match status" value="1"/>
</dbReference>
<dbReference type="KEGG" id="gso:PH603_04540"/>
<feature type="signal peptide" evidence="6">
    <location>
        <begin position="1"/>
        <end position="22"/>
    </location>
</feature>
<dbReference type="PANTHER" id="PTHR45962:SF1">
    <property type="entry name" value="N-FATTY-ACYL-AMINO ACID SYNTHASE_HYDROLASE PM20D1"/>
    <property type="match status" value="1"/>
</dbReference>
<organism evidence="8 9">
    <name type="scientific">Gimibacter soli</name>
    <dbReference type="NCBI Taxonomy" id="3024400"/>
    <lineage>
        <taxon>Bacteria</taxon>
        <taxon>Pseudomonadati</taxon>
        <taxon>Pseudomonadota</taxon>
        <taxon>Alphaproteobacteria</taxon>
        <taxon>Kordiimonadales</taxon>
        <taxon>Temperatibacteraceae</taxon>
        <taxon>Gimibacter</taxon>
    </lineage>
</organism>
<dbReference type="InterPro" id="IPR011650">
    <property type="entry name" value="Peptidase_M20_dimer"/>
</dbReference>
<keyword evidence="6" id="KW-0732">Signal</keyword>
<keyword evidence="9" id="KW-1185">Reference proteome</keyword>
<dbReference type="Pfam" id="PF07687">
    <property type="entry name" value="M20_dimer"/>
    <property type="match status" value="1"/>
</dbReference>
<feature type="domain" description="Peptidase M20 dimerisation" evidence="7">
    <location>
        <begin position="215"/>
        <end position="363"/>
    </location>
</feature>
<protein>
    <submittedName>
        <fullName evidence="8">M20/M25/M40 family metallo-hydrolase</fullName>
    </submittedName>
</protein>
<sequence length="465" mass="49207">MYKSLMHTAAIAALLIGGGAQAASDADIAKTKEILGTAVSFETSKGLGNVPKLAAYLADELKKGGFTDEDITIIPMGETAGMIVRYKGDGSSGKKGIGFAAHMDVVDADPKDWERSPFTMVEEDGYLFGRGVLDCKFGVSTLVATFLKLKAEGFVPTRDLVLVFTGDEESGMETTKALSYDYHDKIDIEYILNSDAGGAALAPDGTPVAYAIQAAEKTYASFEMTVTNPGGHSSRPRKDNAIYDLATALKKIEAFEFPAEVNEITTRYFATLGPIVGGEAGAAMTAFAKNPKDKKALGVLRSSPEYVGTTGTTCIATMLKGGHAENALPQAATATINCRIFPGTKAEETLATLKKVAGNDAIQWKLLGDGTASPASPLRDDVVDAITASVHAAYPGLTILPQMESGGTDGKHYRASGWPTYGVSGIYMKMSDMFAHGLNERLPAATIPLALDHWHHLMTDLGSKK</sequence>
<dbReference type="GO" id="GO:0006508">
    <property type="term" value="P:proteolysis"/>
    <property type="evidence" value="ECO:0007669"/>
    <property type="project" value="UniProtKB-KW"/>
</dbReference>
<dbReference type="EMBL" id="CP116805">
    <property type="protein sequence ID" value="WCL55026.1"/>
    <property type="molecule type" value="Genomic_DNA"/>
</dbReference>
<keyword evidence="2" id="KW-0645">Protease</keyword>
<dbReference type="InterPro" id="IPR047177">
    <property type="entry name" value="Pept_M20A"/>
</dbReference>